<gene>
    <name evidence="1" type="ORF">HMPREF0556_10226</name>
</gene>
<comment type="caution">
    <text evidence="1">The sequence shown here is derived from an EMBL/GenBank/DDBJ whole genome shotgun (WGS) entry which is preliminary data.</text>
</comment>
<keyword evidence="2" id="KW-1185">Reference proteome</keyword>
<accession>D7UUV1</accession>
<evidence type="ECO:0000313" key="1">
    <source>
        <dbReference type="EMBL" id="EFI85027.1"/>
    </source>
</evidence>
<organism evidence="1 2">
    <name type="scientific">Listeria grayi DSM 20601</name>
    <dbReference type="NCBI Taxonomy" id="525367"/>
    <lineage>
        <taxon>Bacteria</taxon>
        <taxon>Bacillati</taxon>
        <taxon>Bacillota</taxon>
        <taxon>Bacilli</taxon>
        <taxon>Bacillales</taxon>
        <taxon>Listeriaceae</taxon>
        <taxon>Listeria</taxon>
    </lineage>
</organism>
<evidence type="ECO:0000313" key="2">
    <source>
        <dbReference type="Proteomes" id="UP000010119"/>
    </source>
</evidence>
<dbReference type="AlphaFoldDB" id="D7UUV1"/>
<reference evidence="1" key="1">
    <citation type="submission" date="2010-06" db="EMBL/GenBank/DDBJ databases">
        <authorList>
            <person name="Muzny D."/>
            <person name="Qin X."/>
            <person name="Buhay C."/>
            <person name="Dugan-Rocha S."/>
            <person name="Ding Y."/>
            <person name="Chen G."/>
            <person name="Hawes A."/>
            <person name="Holder M."/>
            <person name="Jhangiani S."/>
            <person name="Johnson A."/>
            <person name="Khan Z."/>
            <person name="Li Z."/>
            <person name="Liu W."/>
            <person name="Liu X."/>
            <person name="Perez L."/>
            <person name="Shen H."/>
            <person name="Wang Q."/>
            <person name="Watt J."/>
            <person name="Xi L."/>
            <person name="Xin Y."/>
            <person name="Zhou J."/>
            <person name="Deng J."/>
            <person name="Jiang H."/>
            <person name="Liu Y."/>
            <person name="Qu J."/>
            <person name="Song X.-Z."/>
            <person name="Zhang L."/>
            <person name="Villasana D."/>
            <person name="Johnson A."/>
            <person name="Liu J."/>
            <person name="Liyanage D."/>
            <person name="Lorensuhewa L."/>
            <person name="Robinson T."/>
            <person name="Song A."/>
            <person name="Song B.-B."/>
            <person name="Dinh H."/>
            <person name="Thornton R."/>
            <person name="Coyle M."/>
            <person name="Francisco L."/>
            <person name="Jackson L."/>
            <person name="Javaid M."/>
            <person name="Korchina V."/>
            <person name="Kovar C."/>
            <person name="Mata R."/>
            <person name="Mathew T."/>
            <person name="Ngo R."/>
            <person name="Nguyen L."/>
            <person name="Nguyen N."/>
            <person name="Okwuonu G."/>
            <person name="Ongeri F."/>
            <person name="Pham C."/>
            <person name="Simmons D."/>
            <person name="Wilczek-Boney K."/>
            <person name="Hale W."/>
            <person name="Jakkamsetti A."/>
            <person name="Pham P."/>
            <person name="Ruth R."/>
            <person name="San Lucas F."/>
            <person name="Warren J."/>
            <person name="Zhang J."/>
            <person name="Zhao Z."/>
            <person name="Zhou C."/>
            <person name="Zhu D."/>
            <person name="Lee S."/>
            <person name="Bess C."/>
            <person name="Blankenburg K."/>
            <person name="Forbes L."/>
            <person name="Fu Q."/>
            <person name="Gubbala S."/>
            <person name="Hirani K."/>
            <person name="Jayaseelan J.C."/>
            <person name="Lara F."/>
            <person name="Munidasa M."/>
            <person name="Palculict T."/>
            <person name="Patil S."/>
            <person name="Pu L.-L."/>
            <person name="Saada N."/>
            <person name="Tang L."/>
            <person name="Weissenberger G."/>
            <person name="Zhu Y."/>
            <person name="Hemphill L."/>
            <person name="Shang Y."/>
            <person name="Youmans B."/>
            <person name="Ayvaz T."/>
            <person name="Ross M."/>
            <person name="Santibanez J."/>
            <person name="Aqrawi P."/>
            <person name="Gross S."/>
            <person name="Joshi V."/>
            <person name="Fowler G."/>
            <person name="Nazareth L."/>
            <person name="Reid J."/>
            <person name="Worley K."/>
            <person name="Petrosino J."/>
            <person name="Highlander S."/>
            <person name="Gibbs R."/>
        </authorList>
    </citation>
    <scope>NUCLEOTIDE SEQUENCE [LARGE SCALE GENOMIC DNA]</scope>
    <source>
        <strain evidence="1">DSM 20601</strain>
    </source>
</reference>
<dbReference type="EMBL" id="ACCR02000002">
    <property type="protein sequence ID" value="EFI85027.1"/>
    <property type="molecule type" value="Genomic_DNA"/>
</dbReference>
<sequence>MVPISCKSQTKRYLTYQTIIEIIKDKLKSKPERMLGEKNGILF</sequence>
<name>D7UUV1_LISGR</name>
<protein>
    <submittedName>
        <fullName evidence="1">Uncharacterized protein</fullName>
    </submittedName>
</protein>
<dbReference type="Proteomes" id="UP000010119">
    <property type="component" value="Unassembled WGS sequence"/>
</dbReference>
<proteinExistence type="predicted"/>
<dbReference type="HOGENOM" id="CLU_3235569_0_0_9"/>